<dbReference type="InterPro" id="IPR010723">
    <property type="entry name" value="HemN_C"/>
</dbReference>
<evidence type="ECO:0000256" key="8">
    <source>
        <dbReference type="ARBA" id="ARBA00023186"/>
    </source>
</evidence>
<dbReference type="Pfam" id="PF04055">
    <property type="entry name" value="Radical_SAM"/>
    <property type="match status" value="1"/>
</dbReference>
<evidence type="ECO:0000313" key="12">
    <source>
        <dbReference type="EMBL" id="SJS27516.1"/>
    </source>
</evidence>
<dbReference type="GO" id="GO:0006779">
    <property type="term" value="P:porphyrin-containing compound biosynthetic process"/>
    <property type="evidence" value="ECO:0007669"/>
    <property type="project" value="InterPro"/>
</dbReference>
<dbReference type="PROSITE" id="PS51918">
    <property type="entry name" value="RADICAL_SAM"/>
    <property type="match status" value="1"/>
</dbReference>
<evidence type="ECO:0000256" key="3">
    <source>
        <dbReference type="ARBA" id="ARBA00022617"/>
    </source>
</evidence>
<keyword evidence="5 9" id="KW-0479">Metal-binding</keyword>
<dbReference type="Pfam" id="PF06969">
    <property type="entry name" value="HemN_C"/>
    <property type="match status" value="1"/>
</dbReference>
<dbReference type="Proteomes" id="UP000878956">
    <property type="component" value="Unassembled WGS sequence"/>
</dbReference>
<comment type="subcellular location">
    <subcellularLocation>
        <location evidence="9">Cytoplasm</location>
    </subcellularLocation>
</comment>
<dbReference type="GeneID" id="66354862"/>
<reference evidence="11" key="2">
    <citation type="journal article" date="2018" name="Genome Biol.">
        <title>SKESA: strategic k-mer extension for scrupulous assemblies.</title>
        <authorList>
            <person name="Souvorov A."/>
            <person name="Agarwala R."/>
            <person name="Lipman D.J."/>
        </authorList>
    </citation>
    <scope>NUCLEOTIDE SEQUENCE</scope>
    <source>
        <strain evidence="11">HN1000</strain>
    </source>
</reference>
<evidence type="ECO:0000313" key="13">
    <source>
        <dbReference type="Proteomes" id="UP000189137"/>
    </source>
</evidence>
<comment type="caution">
    <text evidence="12">The sequence shown here is derived from an EMBL/GenBank/DDBJ whole genome shotgun (WGS) entry which is preliminary data.</text>
</comment>
<evidence type="ECO:0000259" key="10">
    <source>
        <dbReference type="PROSITE" id="PS51918"/>
    </source>
</evidence>
<keyword evidence="7 9" id="KW-0411">Iron-sulfur</keyword>
<evidence type="ECO:0000313" key="11">
    <source>
        <dbReference type="EMBL" id="HBH1542635.1"/>
    </source>
</evidence>
<dbReference type="SFLD" id="SFLDS00029">
    <property type="entry name" value="Radical_SAM"/>
    <property type="match status" value="1"/>
</dbReference>
<dbReference type="Gene3D" id="3.20.20.70">
    <property type="entry name" value="Aldolase class I"/>
    <property type="match status" value="1"/>
</dbReference>
<dbReference type="Proteomes" id="UP000189137">
    <property type="component" value="Unassembled WGS sequence"/>
</dbReference>
<dbReference type="SFLD" id="SFLDG01065">
    <property type="entry name" value="anaerobic_coproporphyrinogen-I"/>
    <property type="match status" value="1"/>
</dbReference>
<dbReference type="KEGG" id="pdf:CD630DERM_24640"/>
<keyword evidence="9" id="KW-0004">4Fe-4S</keyword>
<dbReference type="InterPro" id="IPR007197">
    <property type="entry name" value="rSAM"/>
</dbReference>
<dbReference type="EMBL" id="FUPS01000005">
    <property type="protein sequence ID" value="SJS27516.1"/>
    <property type="molecule type" value="Genomic_DNA"/>
</dbReference>
<keyword evidence="6 9" id="KW-0408">Iron</keyword>
<dbReference type="EMBL" id="DAEPXK010000020">
    <property type="protein sequence ID" value="HBH1542635.1"/>
    <property type="molecule type" value="Genomic_DNA"/>
</dbReference>
<keyword evidence="12" id="KW-0560">Oxidoreductase</keyword>
<dbReference type="RefSeq" id="WP_004454756.1">
    <property type="nucleotide sequence ID" value="NZ_AP031492.1"/>
</dbReference>
<dbReference type="SMART" id="SM00729">
    <property type="entry name" value="Elp3"/>
    <property type="match status" value="1"/>
</dbReference>
<evidence type="ECO:0000256" key="6">
    <source>
        <dbReference type="ARBA" id="ARBA00023004"/>
    </source>
</evidence>
<dbReference type="InterPro" id="IPR058240">
    <property type="entry name" value="rSAM_sf"/>
</dbReference>
<accession>A0A9Q8EDG2</accession>
<dbReference type="NCBIfam" id="TIGR00539">
    <property type="entry name" value="hemN_rel"/>
    <property type="match status" value="1"/>
</dbReference>
<dbReference type="GO" id="GO:0051539">
    <property type="term" value="F:4 iron, 4 sulfur cluster binding"/>
    <property type="evidence" value="ECO:0007669"/>
    <property type="project" value="UniProtKB-UniRule"/>
</dbReference>
<dbReference type="SUPFAM" id="SSF102114">
    <property type="entry name" value="Radical SAM enzymes"/>
    <property type="match status" value="1"/>
</dbReference>
<dbReference type="SFLD" id="SFLDG01082">
    <property type="entry name" value="B12-binding_domain_containing"/>
    <property type="match status" value="1"/>
</dbReference>
<keyword evidence="4 9" id="KW-0949">S-adenosyl-L-methionine</keyword>
<comment type="function">
    <text evidence="9">Probably acts as a heme chaperone, transferring heme to an unknown acceptor. Binds one molecule of heme per monomer, possibly covalently. Binds 1 [4Fe-4S] cluster. The cluster is coordinated with 3 cysteines and an exchangeable S-adenosyl-L-methionine.</text>
</comment>
<sequence>MLGLYVHIPFCVKKCKYCDFNSYKMDIDSKKRYIEDLKIEMELYSNKLYKDNKYKNKECCSLNKNDKITSIFVGGGTPSILTSDEIREVFISIKEMFDIDENAEITIECNPGTLTLEKLKTMKEIGINRLSIGLQAIQEKHLNFIGRIHTYEEFEKNYKDALSVGFKNINIDLMYSLPNQTLCDWKETLEKVVHLNPTHISAYSLILEEGTELYNMYESNKFELIDENVDIEMYEYTINYLKSKGYNQYEISNYSKEGYNCEHNILYWECEHYIGIGAGASGYINENRYNNVESLEDYHLSLVKREKPIQENEILSEKDMIEEKIFMGLRMNKGIKFEDFKKKFGIDFREKYNKQIEMLLARKLINQSFEGIQLTQKGREISNSVFIEFME</sequence>
<keyword evidence="8 9" id="KW-0143">Chaperone</keyword>
<evidence type="ECO:0000256" key="4">
    <source>
        <dbReference type="ARBA" id="ARBA00022691"/>
    </source>
</evidence>
<evidence type="ECO:0000256" key="5">
    <source>
        <dbReference type="ARBA" id="ARBA00022723"/>
    </source>
</evidence>
<keyword evidence="3 9" id="KW-0349">Heme</keyword>
<protein>
    <recommendedName>
        <fullName evidence="2 9">Heme chaperone HemW</fullName>
    </recommendedName>
</protein>
<organism evidence="12 13">
    <name type="scientific">Clostridioides difficile</name>
    <name type="common">Peptoclostridium difficile</name>
    <dbReference type="NCBI Taxonomy" id="1496"/>
    <lineage>
        <taxon>Bacteria</taxon>
        <taxon>Bacillati</taxon>
        <taxon>Bacillota</taxon>
        <taxon>Clostridia</taxon>
        <taxon>Peptostreptococcales</taxon>
        <taxon>Peptostreptococcaceae</taxon>
        <taxon>Clostridioides</taxon>
    </lineage>
</organism>
<dbReference type="InterPro" id="IPR004559">
    <property type="entry name" value="HemW-like"/>
</dbReference>
<feature type="domain" description="Radical SAM core" evidence="10">
    <location>
        <begin position="1"/>
        <end position="247"/>
    </location>
</feature>
<gene>
    <name evidence="12" type="primary">hemN</name>
    <name evidence="11" type="ORF">KRM00_002124</name>
    <name evidence="12" type="ORF">SAMEA3375112_01667</name>
</gene>
<dbReference type="GO" id="GO:0004109">
    <property type="term" value="F:coproporphyrinogen oxidase activity"/>
    <property type="evidence" value="ECO:0007669"/>
    <property type="project" value="InterPro"/>
</dbReference>
<dbReference type="InterPro" id="IPR013785">
    <property type="entry name" value="Aldolase_TIM"/>
</dbReference>
<evidence type="ECO:0000256" key="7">
    <source>
        <dbReference type="ARBA" id="ARBA00023014"/>
    </source>
</evidence>
<reference evidence="11" key="3">
    <citation type="submission" date="2021-06" db="EMBL/GenBank/DDBJ databases">
        <authorList>
            <consortium name="NCBI Pathogen Detection Project"/>
        </authorList>
    </citation>
    <scope>NUCLEOTIDE SEQUENCE</scope>
    <source>
        <strain evidence="11">HN1000</strain>
    </source>
</reference>
<proteinExistence type="inferred from homology"/>
<keyword evidence="9" id="KW-0963">Cytoplasm</keyword>
<evidence type="ECO:0000256" key="9">
    <source>
        <dbReference type="RuleBase" id="RU364116"/>
    </source>
</evidence>
<dbReference type="CDD" id="cd01335">
    <property type="entry name" value="Radical_SAM"/>
    <property type="match status" value="1"/>
</dbReference>
<evidence type="ECO:0000256" key="1">
    <source>
        <dbReference type="ARBA" id="ARBA00006100"/>
    </source>
</evidence>
<dbReference type="SFLD" id="SFLDF00288">
    <property type="entry name" value="HemN-like__clustered_with_nucl"/>
    <property type="match status" value="1"/>
</dbReference>
<evidence type="ECO:0000256" key="2">
    <source>
        <dbReference type="ARBA" id="ARBA00017228"/>
    </source>
</evidence>
<dbReference type="InterPro" id="IPR006638">
    <property type="entry name" value="Elp3/MiaA/NifB-like_rSAM"/>
</dbReference>
<comment type="similarity">
    <text evidence="1">Belongs to the anaerobic coproporphyrinogen-III oxidase family. HemW subfamily.</text>
</comment>
<name>A0A9Q8EDG2_CLODI</name>
<dbReference type="PANTHER" id="PTHR13932">
    <property type="entry name" value="COPROPORPHYRINIGEN III OXIDASE"/>
    <property type="match status" value="1"/>
</dbReference>
<dbReference type="GO" id="GO:0005737">
    <property type="term" value="C:cytoplasm"/>
    <property type="evidence" value="ECO:0007669"/>
    <property type="project" value="UniProtKB-SubCell"/>
</dbReference>
<dbReference type="InterPro" id="IPR034505">
    <property type="entry name" value="Coproporphyrinogen-III_oxidase"/>
</dbReference>
<dbReference type="GO" id="GO:0046872">
    <property type="term" value="F:metal ion binding"/>
    <property type="evidence" value="ECO:0007669"/>
    <property type="project" value="UniProtKB-UniRule"/>
</dbReference>
<dbReference type="AlphaFoldDB" id="A0A9Q8EDG2"/>
<dbReference type="SFLD" id="SFLDF00562">
    <property type="entry name" value="HemN-like__clustered_with_heat"/>
    <property type="match status" value="1"/>
</dbReference>
<dbReference type="PANTHER" id="PTHR13932:SF5">
    <property type="entry name" value="RADICAL S-ADENOSYL METHIONINE DOMAIN-CONTAINING PROTEIN 1, MITOCHONDRIAL"/>
    <property type="match status" value="1"/>
</dbReference>
<reference evidence="12 13" key="1">
    <citation type="submission" date="2017-02" db="EMBL/GenBank/DDBJ databases">
        <authorList>
            <consortium name="Pathogen Informatics"/>
        </authorList>
    </citation>
    <scope>NUCLEOTIDE SEQUENCE [LARGE SCALE GENOMIC DNA]</scope>
    <source>
        <strain evidence="12 13">VRECD0157</strain>
    </source>
</reference>